<evidence type="ECO:0000313" key="16">
    <source>
        <dbReference type="EMBL" id="MDD0991763.1"/>
    </source>
</evidence>
<keyword evidence="13 14" id="KW-1035">Host cytoplasm</keyword>
<reference evidence="16 17" key="1">
    <citation type="submission" date="2022-05" db="EMBL/GenBank/DDBJ databases">
        <title>Novel Pseudomonas spp. Isolated from a Rainbow Trout Aquaculture Facility.</title>
        <authorList>
            <person name="Testerman T."/>
            <person name="Graf J."/>
        </authorList>
    </citation>
    <scope>NUCLEOTIDE SEQUENCE [LARGE SCALE GENOMIC DNA]</scope>
    <source>
        <strain evidence="16 17">ID681</strain>
    </source>
</reference>
<dbReference type="Proteomes" id="UP001148203">
    <property type="component" value="Unassembled WGS sequence"/>
</dbReference>
<dbReference type="SMART" id="SM00369">
    <property type="entry name" value="LRR_TYP"/>
    <property type="match status" value="4"/>
</dbReference>
<comment type="caution">
    <text evidence="16">The sequence shown here is derived from an EMBL/GenBank/DDBJ whole genome shotgun (WGS) entry which is preliminary data.</text>
</comment>
<organism evidence="16 17">
    <name type="scientific">Pseudomonas fontis</name>
    <dbReference type="NCBI Taxonomy" id="2942633"/>
    <lineage>
        <taxon>Bacteria</taxon>
        <taxon>Pseudomonadati</taxon>
        <taxon>Pseudomonadota</taxon>
        <taxon>Gammaproteobacteria</taxon>
        <taxon>Pseudomonadales</taxon>
        <taxon>Pseudomonadaceae</taxon>
        <taxon>Pseudomonas</taxon>
    </lineage>
</organism>
<dbReference type="InterPro" id="IPR029487">
    <property type="entry name" value="NEL_dom"/>
</dbReference>
<dbReference type="SUPFAM" id="SSF52058">
    <property type="entry name" value="L domain-like"/>
    <property type="match status" value="1"/>
</dbReference>
<keyword evidence="6 14" id="KW-0964">Secreted</keyword>
<comment type="PTM">
    <text evidence="14">Ubiquitinated in the presence of host E1 ubiquitin-activating enzyme, E2 ubiquitin-conjugating enzyme and ubiquitin.</text>
</comment>
<evidence type="ECO:0000256" key="8">
    <source>
        <dbReference type="ARBA" id="ARBA00022679"/>
    </source>
</evidence>
<keyword evidence="7" id="KW-0433">Leucine-rich repeat</keyword>
<name>A0ABT5NUA9_9PSED</name>
<dbReference type="PANTHER" id="PTHR47114:SF2">
    <property type="entry name" value="OLIGODENDROCYTE-MYELIN GLYCOPROTEIN"/>
    <property type="match status" value="1"/>
</dbReference>
<dbReference type="RefSeq" id="WP_273910270.1">
    <property type="nucleotide sequence ID" value="NZ_JAMDGX010000025.1"/>
</dbReference>
<evidence type="ECO:0000256" key="7">
    <source>
        <dbReference type="ARBA" id="ARBA00022614"/>
    </source>
</evidence>
<keyword evidence="8 14" id="KW-0808">Transferase</keyword>
<gene>
    <name evidence="16" type="ORF">M5G11_14560</name>
</gene>
<keyword evidence="10 14" id="KW-0833">Ubl conjugation pathway</keyword>
<evidence type="ECO:0000256" key="2">
    <source>
        <dbReference type="ARBA" id="ARBA00004192"/>
    </source>
</evidence>
<evidence type="ECO:0000256" key="4">
    <source>
        <dbReference type="ARBA" id="ARBA00009868"/>
    </source>
</evidence>
<evidence type="ECO:0000256" key="11">
    <source>
        <dbReference type="ARBA" id="ARBA00022843"/>
    </source>
</evidence>
<feature type="active site" description="Glycyl thioester intermediate" evidence="14">
    <location>
        <position position="1253"/>
    </location>
</feature>
<dbReference type="Gene3D" id="1.20.58.360">
    <property type="entry name" value="Shigella T3SS effector IpaH defines"/>
    <property type="match status" value="1"/>
</dbReference>
<evidence type="ECO:0000256" key="10">
    <source>
        <dbReference type="ARBA" id="ARBA00022786"/>
    </source>
</evidence>
<evidence type="ECO:0000256" key="12">
    <source>
        <dbReference type="ARBA" id="ARBA00023026"/>
    </source>
</evidence>
<accession>A0ABT5NUA9</accession>
<dbReference type="PANTHER" id="PTHR47114">
    <property type="match status" value="1"/>
</dbReference>
<dbReference type="EMBL" id="JAMDGY010000037">
    <property type="protein sequence ID" value="MDD0991763.1"/>
    <property type="molecule type" value="Genomic_DNA"/>
</dbReference>
<feature type="domain" description="NEL" evidence="15">
    <location>
        <begin position="1166"/>
        <end position="1458"/>
    </location>
</feature>
<evidence type="ECO:0000256" key="9">
    <source>
        <dbReference type="ARBA" id="ARBA00022737"/>
    </source>
</evidence>
<evidence type="ECO:0000256" key="5">
    <source>
        <dbReference type="ARBA" id="ARBA00012483"/>
    </source>
</evidence>
<keyword evidence="17" id="KW-1185">Reference proteome</keyword>
<keyword evidence="12" id="KW-0843">Virulence</keyword>
<comment type="catalytic activity">
    <reaction evidence="1">
        <text>S-ubiquitinyl-[E2 ubiquitin-conjugating enzyme]-L-cysteine + [acceptor protein]-L-lysine = [E2 ubiquitin-conjugating enzyme]-L-cysteine + N(6)-ubiquitinyl-[acceptor protein]-L-lysine.</text>
        <dbReference type="EC" id="2.3.2.27"/>
    </reaction>
</comment>
<keyword evidence="11 14" id="KW-0832">Ubl conjugation</keyword>
<evidence type="ECO:0000256" key="1">
    <source>
        <dbReference type="ARBA" id="ARBA00000900"/>
    </source>
</evidence>
<keyword evidence="9" id="KW-0677">Repeat</keyword>
<sequence>MPFSIPPAVPVPSNAVAIDHYLAEQAPAWLKGAALDRVVALRRCLQAHQQRQADVRRLMQAIQPLDAFAAPLLTQALQTQLNLSLDITQARWREVKLRVQPAPVRVLDVPTPVFETYHTESALLERALQNFTESQARANAHFHGTGIVLAGLGLSVAPERFAHFCRTLDLGGRYQRHLDEVFQTFRGRSGESVATLLAADKLHSFELQAHLGYLKGTLDEALYRMLLQVVEHEPGVALDGQPVRYATLQVLDCTVQGAVVFEVLGDWMPGVIRGSYQRPVNQLVVYLPSDAQQPFRQFRSWRALGMDLGQRLKSAPYRSALLALLALDERPGFMAALLPLLHKQPLVLGVSVQPLIGVLFEQLAQAQLARIKADAAALAVPTAGVDLAVYRARVQAMASLGLTLLGVAVSFIPGVGEVMLASMVLDLLGEVYEGVEDWSHGERDAALTHLLGVVENLVAAVVVAAGGLAVMRSLRRSPFVDGLIPVVRDDGATRLWSTDLTHYQVAEPPPVRVPAADGLLHDGAQRWLARGEAHYAVEHQVNTGCWRIQHPRRAHAYAPRLEHNDEAAWLLPGEHPLRLQGVDTLLQRLAPQAQRLTRSQREQVARIADVDEAQLRGLLVEHRPMPVGLRDTLEHYTGTDTQPLPLDDPDAALVQRDYPGLPARYVEALLNRLNAEQREYMSTHGRVPLAVAEQARELLREARVIRTLLGLGLRDVFNVDSVRLCFALLRRLRDWPAGLGLELREGSAFGRLLERQLAQAETRETRIFVHGVDGFMVYDANGYALDDELPGPAGFFEALVACLSPAQRNALGWSGADLPAQLRESLLETALGQRAHCATLLGMTPARPRLNRVQRLPDGRLGYPLSGRGAGTAQTITERVRALFPTFSDLQVESFLGHLQVTEGNVMTGLSNYEQSLTALNTTLANWQHSVSGLARSRRRTVANALRRCWRCQVDSVQSTSGTVLGYRLQLSDAHVSDLPIFPEDVTFTHVLDLDLARTGVSMADNGFLRAFSRIRWLDLSRCRLTDIPPAIGNMSGLTELILNRNQIHLSEEGATRLASLSQLMHLDLERNPIGTLPDLRNMPRLRELRLRNAGLEQIPAGVLEHPLLMLTDLRENNLVELSDAYFEAPRQVRDGIMLQDNPLSLGTRVRILSLDPHTPAHDHVAPSEGRRLWLETAPTTELDGRVAAWDRLEAEQPATDFLRLLSDLTETAEFRGARKQLTARVWQMLDAMHENTVLRDELFDLAASPTTCVDSVSSTFSMLEVRFLLFQARTKATAGTEGAALLKFARQLFRLEQVERLARVEIVRRQALGRTVDEIEVSLAYRTGLVRELDLPGQPSLMQFSSVAAVSAQALQSAAQAVRAAETVEQLAASISSRDFWIAHLRAEYASVFDAQEQEFWEKLDRLSGQQGSLPEGEYLQQMNSLGAERETALGALALALTEDALRAAANAGVVSS</sequence>
<evidence type="ECO:0000256" key="3">
    <source>
        <dbReference type="ARBA" id="ARBA00004613"/>
    </source>
</evidence>
<dbReference type="EC" id="2.3.2.27" evidence="5"/>
<comment type="similarity">
    <text evidence="4 14">Belongs to the LRR-containing bacterial E3 ligase family.</text>
</comment>
<proteinExistence type="inferred from homology"/>
<evidence type="ECO:0000256" key="14">
    <source>
        <dbReference type="PROSITE-ProRule" id="PRU01398"/>
    </source>
</evidence>
<dbReference type="InterPro" id="IPR046673">
    <property type="entry name" value="ToxA_N"/>
</dbReference>
<comment type="subcellular location">
    <subcellularLocation>
        <location evidence="2">Host cytoplasm</location>
    </subcellularLocation>
    <subcellularLocation>
        <location evidence="3">Secreted</location>
    </subcellularLocation>
</comment>
<dbReference type="Pfam" id="PF13855">
    <property type="entry name" value="LRR_8"/>
    <property type="match status" value="1"/>
</dbReference>
<dbReference type="Gene3D" id="1.20.1270.130">
    <property type="entry name" value="Shigella T3SS effector IpaH domain"/>
    <property type="match status" value="1"/>
</dbReference>
<dbReference type="InterPro" id="IPR001611">
    <property type="entry name" value="Leu-rich_rpt"/>
</dbReference>
<evidence type="ECO:0000256" key="6">
    <source>
        <dbReference type="ARBA" id="ARBA00022525"/>
    </source>
</evidence>
<evidence type="ECO:0000313" key="17">
    <source>
        <dbReference type="Proteomes" id="UP001148203"/>
    </source>
</evidence>
<evidence type="ECO:0000259" key="15">
    <source>
        <dbReference type="PROSITE" id="PS52053"/>
    </source>
</evidence>
<dbReference type="InterPro" id="IPR032675">
    <property type="entry name" value="LRR_dom_sf"/>
</dbReference>
<dbReference type="InterPro" id="IPR051071">
    <property type="entry name" value="LRR-bact_E3_ubiq_ligases"/>
</dbReference>
<evidence type="ECO:0000256" key="13">
    <source>
        <dbReference type="ARBA" id="ARBA00023200"/>
    </source>
</evidence>
<dbReference type="Pfam" id="PF14496">
    <property type="entry name" value="NEL"/>
    <property type="match status" value="1"/>
</dbReference>
<protein>
    <recommendedName>
        <fullName evidence="5">RING-type E3 ubiquitin transferase</fullName>
        <ecNumber evidence="5">2.3.2.27</ecNumber>
    </recommendedName>
</protein>
<dbReference type="Pfam" id="PF20178">
    <property type="entry name" value="ToxA_N"/>
    <property type="match status" value="1"/>
</dbReference>
<dbReference type="PROSITE" id="PS51450">
    <property type="entry name" value="LRR"/>
    <property type="match status" value="1"/>
</dbReference>
<dbReference type="InterPro" id="IPR003591">
    <property type="entry name" value="Leu-rich_rpt_typical-subtyp"/>
</dbReference>
<dbReference type="Gene3D" id="3.80.10.10">
    <property type="entry name" value="Ribonuclease Inhibitor"/>
    <property type="match status" value="1"/>
</dbReference>
<dbReference type="PROSITE" id="PS52053">
    <property type="entry name" value="NEL"/>
    <property type="match status" value="1"/>
</dbReference>